<dbReference type="InterPro" id="IPR014717">
    <property type="entry name" value="Transl_elong_EF1B/ribsomal_bS6"/>
</dbReference>
<keyword evidence="3" id="KW-1185">Reference proteome</keyword>
<dbReference type="Gene3D" id="3.30.70.60">
    <property type="match status" value="1"/>
</dbReference>
<protein>
    <recommendedName>
        <fullName evidence="4">Ribosomal protein S6</fullName>
    </recommendedName>
</protein>
<dbReference type="PANTHER" id="PTHR21011:SF16">
    <property type="entry name" value="SMALL RIBOSOMAL SUBUNIT PROTEIN BS6C ALPHA"/>
    <property type="match status" value="1"/>
</dbReference>
<sequence length="217" mass="23944">MASFTAASPYAPTSSSHLSSLAQGRSPSLSFLHLQASSIPYSCCSNFWKGQHGSCVAMAATSSSLQDLLLSPRLDSSSDDSFGSSLFGSLNDVINPPEPKPMVECPPGLSRYETMAVLRPDITEEQRLELTQRYEEAIIAGGGMGVEVYNRGMVPLTYNIRRKDMQGINNRYFDGIYFLFTYCTKPRSLASLEEKFRADDDVIRSSTFKVKPPRPSE</sequence>
<evidence type="ECO:0000313" key="2">
    <source>
        <dbReference type="EMBL" id="KAH7286773.1"/>
    </source>
</evidence>
<gene>
    <name evidence="2" type="ORF">KP509_32G022300</name>
</gene>
<dbReference type="HAMAP" id="MF_00360">
    <property type="entry name" value="Ribosomal_bS6"/>
    <property type="match status" value="1"/>
</dbReference>
<dbReference type="Pfam" id="PF01250">
    <property type="entry name" value="Ribosomal_S6"/>
    <property type="match status" value="1"/>
</dbReference>
<name>A0A8T2QTT9_CERRI</name>
<dbReference type="GO" id="GO:0070181">
    <property type="term" value="F:small ribosomal subunit rRNA binding"/>
    <property type="evidence" value="ECO:0007669"/>
    <property type="project" value="TreeGrafter"/>
</dbReference>
<dbReference type="GO" id="GO:0005840">
    <property type="term" value="C:ribosome"/>
    <property type="evidence" value="ECO:0007669"/>
    <property type="project" value="InterPro"/>
</dbReference>
<dbReference type="GO" id="GO:0003735">
    <property type="term" value="F:structural constituent of ribosome"/>
    <property type="evidence" value="ECO:0007669"/>
    <property type="project" value="InterPro"/>
</dbReference>
<dbReference type="InterPro" id="IPR000529">
    <property type="entry name" value="Ribosomal_bS6"/>
</dbReference>
<dbReference type="OMA" id="MPLAYNI"/>
<dbReference type="AlphaFoldDB" id="A0A8T2QTT9"/>
<comment type="caution">
    <text evidence="2">The sequence shown here is derived from an EMBL/GenBank/DDBJ whole genome shotgun (WGS) entry which is preliminary data.</text>
</comment>
<dbReference type="EMBL" id="CM035437">
    <property type="protein sequence ID" value="KAH7286773.1"/>
    <property type="molecule type" value="Genomic_DNA"/>
</dbReference>
<dbReference type="GO" id="GO:0006412">
    <property type="term" value="P:translation"/>
    <property type="evidence" value="ECO:0007669"/>
    <property type="project" value="InterPro"/>
</dbReference>
<evidence type="ECO:0000313" key="3">
    <source>
        <dbReference type="Proteomes" id="UP000825935"/>
    </source>
</evidence>
<comment type="similarity">
    <text evidence="1">Belongs to the bacterial ribosomal protein bS6 family.</text>
</comment>
<dbReference type="PANTHER" id="PTHR21011">
    <property type="entry name" value="MITOCHONDRIAL 28S RIBOSOMAL PROTEIN S6"/>
    <property type="match status" value="1"/>
</dbReference>
<reference evidence="2" key="1">
    <citation type="submission" date="2021-08" db="EMBL/GenBank/DDBJ databases">
        <title>WGS assembly of Ceratopteris richardii.</title>
        <authorList>
            <person name="Marchant D.B."/>
            <person name="Chen G."/>
            <person name="Jenkins J."/>
            <person name="Shu S."/>
            <person name="Leebens-Mack J."/>
            <person name="Grimwood J."/>
            <person name="Schmutz J."/>
            <person name="Soltis P."/>
            <person name="Soltis D."/>
            <person name="Chen Z.-H."/>
        </authorList>
    </citation>
    <scope>NUCLEOTIDE SEQUENCE</scope>
    <source>
        <strain evidence="2">Whitten #5841</strain>
        <tissue evidence="2">Leaf</tissue>
    </source>
</reference>
<accession>A0A8T2QTT9</accession>
<dbReference type="InterPro" id="IPR035980">
    <property type="entry name" value="Ribosomal_bS6_sf"/>
</dbReference>
<dbReference type="Proteomes" id="UP000825935">
    <property type="component" value="Chromosome 32"/>
</dbReference>
<evidence type="ECO:0000256" key="1">
    <source>
        <dbReference type="ARBA" id="ARBA00009512"/>
    </source>
</evidence>
<proteinExistence type="inferred from homology"/>
<dbReference type="OrthoDB" id="2014413at2759"/>
<dbReference type="InterPro" id="IPR020814">
    <property type="entry name" value="Ribosomal_S6_plastid/chlpt"/>
</dbReference>
<dbReference type="NCBIfam" id="TIGR00166">
    <property type="entry name" value="S6"/>
    <property type="match status" value="1"/>
</dbReference>
<organism evidence="2 3">
    <name type="scientific">Ceratopteris richardii</name>
    <name type="common">Triangle waterfern</name>
    <dbReference type="NCBI Taxonomy" id="49495"/>
    <lineage>
        <taxon>Eukaryota</taxon>
        <taxon>Viridiplantae</taxon>
        <taxon>Streptophyta</taxon>
        <taxon>Embryophyta</taxon>
        <taxon>Tracheophyta</taxon>
        <taxon>Polypodiopsida</taxon>
        <taxon>Polypodiidae</taxon>
        <taxon>Polypodiales</taxon>
        <taxon>Pteridineae</taxon>
        <taxon>Pteridaceae</taxon>
        <taxon>Parkerioideae</taxon>
        <taxon>Ceratopteris</taxon>
    </lineage>
</organism>
<dbReference type="SUPFAM" id="SSF54995">
    <property type="entry name" value="Ribosomal protein S6"/>
    <property type="match status" value="1"/>
</dbReference>
<evidence type="ECO:0008006" key="4">
    <source>
        <dbReference type="Google" id="ProtNLM"/>
    </source>
</evidence>